<feature type="compositionally biased region" description="Basic and acidic residues" evidence="1">
    <location>
        <begin position="42"/>
        <end position="51"/>
    </location>
</feature>
<evidence type="ECO:0000313" key="3">
    <source>
        <dbReference type="Proteomes" id="UP000001876"/>
    </source>
</evidence>
<sequence length="277" mass="31245">MGACASKPPKEIKAEPAFPRDVDPDTSGSRSSRASGATNDGNKPERRLSKKELKRQRKAELAALPPEYHQPPPPLKFGGAVVMPPPPISPRPGEHPEPTNPRIYFHAYLLHLAHAVLKRDYDDQEAHIGHAPKVDETWQRAIARVRCDFTVYVNGTEHHVRFDHEGPPPSDVKAYLRSEPVCVFDDDALGMYHPEVRSKHDKKEDAALLAAFDHVVTECMREHKEQLDPYRDIVRVCVIFDLITAVGARIEHVHRHEGGPDDRVCAYQIAARRVRGW</sequence>
<gene>
    <name evidence="2" type="ORF">MICPUCDRAFT_54748</name>
</gene>
<dbReference type="AlphaFoldDB" id="C1NA36"/>
<evidence type="ECO:0000313" key="2">
    <source>
        <dbReference type="EMBL" id="EEH51175.1"/>
    </source>
</evidence>
<organism evidence="3">
    <name type="scientific">Micromonas pusilla (strain CCMP1545)</name>
    <name type="common">Picoplanktonic green alga</name>
    <dbReference type="NCBI Taxonomy" id="564608"/>
    <lineage>
        <taxon>Eukaryota</taxon>
        <taxon>Viridiplantae</taxon>
        <taxon>Chlorophyta</taxon>
        <taxon>Mamiellophyceae</taxon>
        <taxon>Mamiellales</taxon>
        <taxon>Mamiellaceae</taxon>
        <taxon>Micromonas</taxon>
    </lineage>
</organism>
<reference evidence="2 3" key="1">
    <citation type="journal article" date="2009" name="Science">
        <title>Green evolution and dynamic adaptations revealed by genomes of the marine picoeukaryotes Micromonas.</title>
        <authorList>
            <person name="Worden A.Z."/>
            <person name="Lee J.H."/>
            <person name="Mock T."/>
            <person name="Rouze P."/>
            <person name="Simmons M.P."/>
            <person name="Aerts A.L."/>
            <person name="Allen A.E."/>
            <person name="Cuvelier M.L."/>
            <person name="Derelle E."/>
            <person name="Everett M.V."/>
            <person name="Foulon E."/>
            <person name="Grimwood J."/>
            <person name="Gundlach H."/>
            <person name="Henrissat B."/>
            <person name="Napoli C."/>
            <person name="McDonald S.M."/>
            <person name="Parker M.S."/>
            <person name="Rombauts S."/>
            <person name="Salamov A."/>
            <person name="Von Dassow P."/>
            <person name="Badger J.H."/>
            <person name="Coutinho P.M."/>
            <person name="Demir E."/>
            <person name="Dubchak I."/>
            <person name="Gentemann C."/>
            <person name="Eikrem W."/>
            <person name="Gready J.E."/>
            <person name="John U."/>
            <person name="Lanier W."/>
            <person name="Lindquist E.A."/>
            <person name="Lucas S."/>
            <person name="Mayer K.F."/>
            <person name="Moreau H."/>
            <person name="Not F."/>
            <person name="Otillar R."/>
            <person name="Panaud O."/>
            <person name="Pangilinan J."/>
            <person name="Paulsen I."/>
            <person name="Piegu B."/>
            <person name="Poliakov A."/>
            <person name="Robbens S."/>
            <person name="Schmutz J."/>
            <person name="Toulza E."/>
            <person name="Wyss T."/>
            <person name="Zelensky A."/>
            <person name="Zhou K."/>
            <person name="Armbrust E.V."/>
            <person name="Bhattacharya D."/>
            <person name="Goodenough U.W."/>
            <person name="Van de Peer Y."/>
            <person name="Grigoriev I.V."/>
        </authorList>
    </citation>
    <scope>NUCLEOTIDE SEQUENCE [LARGE SCALE GENOMIC DNA]</scope>
    <source>
        <strain evidence="2 3">CCMP1545</strain>
    </source>
</reference>
<dbReference type="OrthoDB" id="10605017at2759"/>
<dbReference type="KEGG" id="mpp:MICPUCDRAFT_54748"/>
<proteinExistence type="predicted"/>
<dbReference type="Proteomes" id="UP000001876">
    <property type="component" value="Unassembled WGS sequence"/>
</dbReference>
<dbReference type="EMBL" id="GG663752">
    <property type="protein sequence ID" value="EEH51175.1"/>
    <property type="molecule type" value="Genomic_DNA"/>
</dbReference>
<name>C1NA36_MICPC</name>
<dbReference type="GeneID" id="9690162"/>
<evidence type="ECO:0000256" key="1">
    <source>
        <dbReference type="SAM" id="MobiDB-lite"/>
    </source>
</evidence>
<accession>C1NA36</accession>
<feature type="compositionally biased region" description="Low complexity" evidence="1">
    <location>
        <begin position="26"/>
        <end position="38"/>
    </location>
</feature>
<feature type="region of interest" description="Disordered" evidence="1">
    <location>
        <begin position="1"/>
        <end position="78"/>
    </location>
</feature>
<keyword evidence="3" id="KW-1185">Reference proteome</keyword>
<dbReference type="OMA" id="ALGMYHP"/>
<protein>
    <submittedName>
        <fullName evidence="2">Predicted protein</fullName>
    </submittedName>
</protein>
<feature type="compositionally biased region" description="Basic and acidic residues" evidence="1">
    <location>
        <begin position="8"/>
        <end position="23"/>
    </location>
</feature>
<dbReference type="RefSeq" id="XP_003064841.1">
    <property type="nucleotide sequence ID" value="XM_003064795.1"/>
</dbReference>